<dbReference type="Proteomes" id="UP000245461">
    <property type="component" value="Unassembled WGS sequence"/>
</dbReference>
<dbReference type="SUPFAM" id="SSF54975">
    <property type="entry name" value="Acylphosphatase/BLUF domain-like"/>
    <property type="match status" value="1"/>
</dbReference>
<dbReference type="EC" id="3.6.1.7" evidence="2 4"/>
<dbReference type="InterPro" id="IPR001792">
    <property type="entry name" value="Acylphosphatase-like_dom"/>
</dbReference>
<dbReference type="InterPro" id="IPR017968">
    <property type="entry name" value="Acylphosphatase_CS"/>
</dbReference>
<dbReference type="RefSeq" id="WP_109906866.1">
    <property type="nucleotide sequence ID" value="NZ_QGLE01000008.1"/>
</dbReference>
<dbReference type="PANTHER" id="PTHR47268:SF4">
    <property type="entry name" value="ACYLPHOSPHATASE"/>
    <property type="match status" value="1"/>
</dbReference>
<dbReference type="PROSITE" id="PS00151">
    <property type="entry name" value="ACYLPHOSPHATASE_2"/>
    <property type="match status" value="1"/>
</dbReference>
<dbReference type="AlphaFoldDB" id="A0A317E279"/>
<dbReference type="Pfam" id="PF00708">
    <property type="entry name" value="Acylphosphatase"/>
    <property type="match status" value="1"/>
</dbReference>
<organism evidence="8 9">
    <name type="scientific">Zavarzinia aquatilis</name>
    <dbReference type="NCBI Taxonomy" id="2211142"/>
    <lineage>
        <taxon>Bacteria</taxon>
        <taxon>Pseudomonadati</taxon>
        <taxon>Pseudomonadota</taxon>
        <taxon>Alphaproteobacteria</taxon>
        <taxon>Rhodospirillales</taxon>
        <taxon>Zavarziniaceae</taxon>
        <taxon>Zavarzinia</taxon>
    </lineage>
</organism>
<proteinExistence type="inferred from homology"/>
<dbReference type="PANTHER" id="PTHR47268">
    <property type="entry name" value="ACYLPHOSPHATASE"/>
    <property type="match status" value="1"/>
</dbReference>
<keyword evidence="9" id="KW-1185">Reference proteome</keyword>
<evidence type="ECO:0000256" key="6">
    <source>
        <dbReference type="RuleBase" id="RU004168"/>
    </source>
</evidence>
<reference evidence="8 9" key="1">
    <citation type="submission" date="2018-05" db="EMBL/GenBank/DDBJ databases">
        <title>Zavarzinia sp. HR-AS.</title>
        <authorList>
            <person name="Lee Y."/>
            <person name="Jeon C.O."/>
        </authorList>
    </citation>
    <scope>NUCLEOTIDE SEQUENCE [LARGE SCALE GENOMIC DNA]</scope>
    <source>
        <strain evidence="8 9">HR-AS</strain>
    </source>
</reference>
<comment type="caution">
    <text evidence="8">The sequence shown here is derived from an EMBL/GenBank/DDBJ whole genome shotgun (WGS) entry which is preliminary data.</text>
</comment>
<evidence type="ECO:0000259" key="7">
    <source>
        <dbReference type="PROSITE" id="PS51160"/>
    </source>
</evidence>
<accession>A0A317E279</accession>
<dbReference type="PROSITE" id="PS51160">
    <property type="entry name" value="ACYLPHOSPHATASE_3"/>
    <property type="match status" value="1"/>
</dbReference>
<dbReference type="InterPro" id="IPR020456">
    <property type="entry name" value="Acylphosphatase"/>
</dbReference>
<dbReference type="PRINTS" id="PR00112">
    <property type="entry name" value="ACYLPHPHTASE"/>
</dbReference>
<dbReference type="InterPro" id="IPR036046">
    <property type="entry name" value="Acylphosphatase-like_dom_sf"/>
</dbReference>
<dbReference type="GO" id="GO:0003998">
    <property type="term" value="F:acylphosphatase activity"/>
    <property type="evidence" value="ECO:0007669"/>
    <property type="project" value="UniProtKB-EC"/>
</dbReference>
<evidence type="ECO:0000256" key="1">
    <source>
        <dbReference type="ARBA" id="ARBA00005614"/>
    </source>
</evidence>
<evidence type="ECO:0000256" key="4">
    <source>
        <dbReference type="PROSITE-ProRule" id="PRU00520"/>
    </source>
</evidence>
<evidence type="ECO:0000313" key="9">
    <source>
        <dbReference type="Proteomes" id="UP000245461"/>
    </source>
</evidence>
<dbReference type="Gene3D" id="3.30.70.100">
    <property type="match status" value="1"/>
</dbReference>
<feature type="domain" description="Acylphosphatase-like" evidence="7">
    <location>
        <begin position="3"/>
        <end position="89"/>
    </location>
</feature>
<evidence type="ECO:0000256" key="5">
    <source>
        <dbReference type="RuleBase" id="RU000553"/>
    </source>
</evidence>
<dbReference type="EMBL" id="QGLE01000008">
    <property type="protein sequence ID" value="PWR21188.1"/>
    <property type="molecule type" value="Genomic_DNA"/>
</dbReference>
<dbReference type="OrthoDB" id="5295388at2"/>
<name>A0A317E279_9PROT</name>
<gene>
    <name evidence="8" type="ORF">DKG74_14370</name>
</gene>
<protein>
    <recommendedName>
        <fullName evidence="2 4">Acylphosphatase</fullName>
        <ecNumber evidence="2 4">3.6.1.7</ecNumber>
    </recommendedName>
</protein>
<comment type="similarity">
    <text evidence="1 6">Belongs to the acylphosphatase family.</text>
</comment>
<feature type="active site" evidence="4">
    <location>
        <position position="18"/>
    </location>
</feature>
<evidence type="ECO:0000256" key="2">
    <source>
        <dbReference type="ARBA" id="ARBA00012150"/>
    </source>
</evidence>
<sequence>MKTLRLRVTGRVQGVGFRHFTRDAAARLGLDGWVRNRLDGSVEAVARGDAAALDAFRAALRQGPPASRVDDIVEVVDDEVPAKGFFQAPTA</sequence>
<evidence type="ECO:0000256" key="3">
    <source>
        <dbReference type="ARBA" id="ARBA00047645"/>
    </source>
</evidence>
<feature type="active site" evidence="4">
    <location>
        <position position="36"/>
    </location>
</feature>
<dbReference type="PROSITE" id="PS00150">
    <property type="entry name" value="ACYLPHOSPHATASE_1"/>
    <property type="match status" value="1"/>
</dbReference>
<keyword evidence="4 5" id="KW-0378">Hydrolase</keyword>
<comment type="catalytic activity">
    <reaction evidence="3 4 5">
        <text>an acyl phosphate + H2O = a carboxylate + phosphate + H(+)</text>
        <dbReference type="Rhea" id="RHEA:14965"/>
        <dbReference type="ChEBI" id="CHEBI:15377"/>
        <dbReference type="ChEBI" id="CHEBI:15378"/>
        <dbReference type="ChEBI" id="CHEBI:29067"/>
        <dbReference type="ChEBI" id="CHEBI:43474"/>
        <dbReference type="ChEBI" id="CHEBI:59918"/>
        <dbReference type="EC" id="3.6.1.7"/>
    </reaction>
</comment>
<evidence type="ECO:0000313" key="8">
    <source>
        <dbReference type="EMBL" id="PWR21188.1"/>
    </source>
</evidence>